<dbReference type="EMBL" id="BAAAYX010000004">
    <property type="protein sequence ID" value="GAA3700370.1"/>
    <property type="molecule type" value="Genomic_DNA"/>
</dbReference>
<gene>
    <name evidence="1" type="ORF">GCM10022204_16380</name>
</gene>
<accession>A0ABP7D3Y4</accession>
<keyword evidence="2" id="KW-1185">Reference proteome</keyword>
<dbReference type="Proteomes" id="UP001500051">
    <property type="component" value="Unassembled WGS sequence"/>
</dbReference>
<sequence length="373" mass="40192">MDVTREQVIGHRIAAQQLDRASSMGRAVTEAAILDLGVQDTGRDGASWALANRGVPLASPSALVTSDDLALVWSLRVSPHYYRRTELVDVMTAVSPFDESDATRRLVGAADPVAAIGVGVPAAIATVARAQRALVSEPMVKGELSTRLTAELPEAYGSWCKGCGVTHVPESLFRLAALFGGLELEPASSPPVLRRIPGWPRRPAGVASDPAAAPAHLQVVRGYLRLLGPATPAEVAGFLDTTTAVIKEHWPEDAVEVRVEGRKKWLLGELQEPQPVVRLLGPYDLLAQGKDRDLLVPDPARRKQLWPTLGRPGALLADGEIVGWWRPRAKARTLQLEIERWQPRAVSTDAIEEQAERLAAHRGLTLGSISSPS</sequence>
<dbReference type="Pfam" id="PF06224">
    <property type="entry name" value="AlkZ-like"/>
    <property type="match status" value="1"/>
</dbReference>
<dbReference type="PANTHER" id="PTHR38479">
    <property type="entry name" value="LMO0824 PROTEIN"/>
    <property type="match status" value="1"/>
</dbReference>
<comment type="caution">
    <text evidence="1">The sequence shown here is derived from an EMBL/GenBank/DDBJ whole genome shotgun (WGS) entry which is preliminary data.</text>
</comment>
<dbReference type="PANTHER" id="PTHR38479:SF2">
    <property type="entry name" value="WINGED HELIX DNA-BINDING DOMAIN-CONTAINING PROTEIN"/>
    <property type="match status" value="1"/>
</dbReference>
<protein>
    <submittedName>
        <fullName evidence="1">Crosslink repair DNA glycosylase YcaQ family protein</fullName>
    </submittedName>
</protein>
<organism evidence="1 2">
    <name type="scientific">Microlunatus aurantiacus</name>
    <dbReference type="NCBI Taxonomy" id="446786"/>
    <lineage>
        <taxon>Bacteria</taxon>
        <taxon>Bacillati</taxon>
        <taxon>Actinomycetota</taxon>
        <taxon>Actinomycetes</taxon>
        <taxon>Propionibacteriales</taxon>
        <taxon>Propionibacteriaceae</taxon>
        <taxon>Microlunatus</taxon>
    </lineage>
</organism>
<proteinExistence type="predicted"/>
<evidence type="ECO:0000313" key="2">
    <source>
        <dbReference type="Proteomes" id="UP001500051"/>
    </source>
</evidence>
<dbReference type="RefSeq" id="WP_344811833.1">
    <property type="nucleotide sequence ID" value="NZ_BAAAYX010000004.1"/>
</dbReference>
<reference evidence="2" key="1">
    <citation type="journal article" date="2019" name="Int. J. Syst. Evol. Microbiol.">
        <title>The Global Catalogue of Microorganisms (GCM) 10K type strain sequencing project: providing services to taxonomists for standard genome sequencing and annotation.</title>
        <authorList>
            <consortium name="The Broad Institute Genomics Platform"/>
            <consortium name="The Broad Institute Genome Sequencing Center for Infectious Disease"/>
            <person name="Wu L."/>
            <person name="Ma J."/>
        </authorList>
    </citation>
    <scope>NUCLEOTIDE SEQUENCE [LARGE SCALE GENOMIC DNA]</scope>
    <source>
        <strain evidence="2">JCM 16548</strain>
    </source>
</reference>
<evidence type="ECO:0000313" key="1">
    <source>
        <dbReference type="EMBL" id="GAA3700370.1"/>
    </source>
</evidence>
<name>A0ABP7D3Y4_9ACTN</name>
<dbReference type="InterPro" id="IPR009351">
    <property type="entry name" value="AlkZ-like"/>
</dbReference>